<protein>
    <submittedName>
        <fullName evidence="1">Uncharacterized protein</fullName>
    </submittedName>
</protein>
<proteinExistence type="predicted"/>
<organism evidence="1 2">
    <name type="scientific">Pleuronectes platessa</name>
    <name type="common">European plaice</name>
    <dbReference type="NCBI Taxonomy" id="8262"/>
    <lineage>
        <taxon>Eukaryota</taxon>
        <taxon>Metazoa</taxon>
        <taxon>Chordata</taxon>
        <taxon>Craniata</taxon>
        <taxon>Vertebrata</taxon>
        <taxon>Euteleostomi</taxon>
        <taxon>Actinopterygii</taxon>
        <taxon>Neopterygii</taxon>
        <taxon>Teleostei</taxon>
        <taxon>Neoteleostei</taxon>
        <taxon>Acanthomorphata</taxon>
        <taxon>Carangaria</taxon>
        <taxon>Pleuronectiformes</taxon>
        <taxon>Pleuronectoidei</taxon>
        <taxon>Pleuronectidae</taxon>
        <taxon>Pleuronectes</taxon>
    </lineage>
</organism>
<dbReference type="Proteomes" id="UP001153269">
    <property type="component" value="Unassembled WGS sequence"/>
</dbReference>
<dbReference type="AlphaFoldDB" id="A0A9N7Z5I4"/>
<gene>
    <name evidence="1" type="ORF">PLEPLA_LOCUS39779</name>
</gene>
<evidence type="ECO:0000313" key="2">
    <source>
        <dbReference type="Proteomes" id="UP001153269"/>
    </source>
</evidence>
<comment type="caution">
    <text evidence="1">The sequence shown here is derived from an EMBL/GenBank/DDBJ whole genome shotgun (WGS) entry which is preliminary data.</text>
</comment>
<accession>A0A9N7Z5I4</accession>
<name>A0A9N7Z5I4_PLEPL</name>
<dbReference type="EMBL" id="CADEAL010004113">
    <property type="protein sequence ID" value="CAB1452040.1"/>
    <property type="molecule type" value="Genomic_DNA"/>
</dbReference>
<sequence>MSVVGLSCWTGKKDTRQKISGSIPLNPIPPAEVSLGKKLNAKWLPTAGGVWITSPHSFGLSVRKLFPSRLCPRLRNFPGLQNLQMEFSDNWEPHSVLSKHGAENTAALKQIKPLSRAVAALPDYGGDRTEPTLCEGDYGLTAADREPNLRRVKRS</sequence>
<keyword evidence="2" id="KW-1185">Reference proteome</keyword>
<reference evidence="1" key="1">
    <citation type="submission" date="2020-03" db="EMBL/GenBank/DDBJ databases">
        <authorList>
            <person name="Weist P."/>
        </authorList>
    </citation>
    <scope>NUCLEOTIDE SEQUENCE</scope>
</reference>
<evidence type="ECO:0000313" key="1">
    <source>
        <dbReference type="EMBL" id="CAB1452040.1"/>
    </source>
</evidence>